<dbReference type="Pfam" id="PF10093">
    <property type="entry name" value="EarP"/>
    <property type="match status" value="1"/>
</dbReference>
<dbReference type="NCBIfam" id="TIGR03837">
    <property type="entry name" value="efp_Arg_rhamno"/>
    <property type="match status" value="1"/>
</dbReference>
<organism evidence="8 9">
    <name type="scientific">Candidatus Paenalcaligenes intestinipullorum</name>
    <dbReference type="NCBI Taxonomy" id="2838718"/>
    <lineage>
        <taxon>Bacteria</taxon>
        <taxon>Pseudomonadati</taxon>
        <taxon>Pseudomonadota</taxon>
        <taxon>Betaproteobacteria</taxon>
        <taxon>Burkholderiales</taxon>
        <taxon>Alcaligenaceae</taxon>
        <taxon>Paenalcaligenes</taxon>
    </lineage>
</organism>
<protein>
    <recommendedName>
        <fullName evidence="5">Protein-arginine rhamnosyltransferase</fullName>
    </recommendedName>
    <alternativeName>
        <fullName evidence="6">EF-P arginine rhamnosyltransferase</fullName>
    </alternativeName>
</protein>
<dbReference type="AlphaFoldDB" id="A0A9D2RK24"/>
<evidence type="ECO:0000256" key="3">
    <source>
        <dbReference type="ARBA" id="ARBA00024303"/>
    </source>
</evidence>
<evidence type="ECO:0000256" key="6">
    <source>
        <dbReference type="ARBA" id="ARBA00030025"/>
    </source>
</evidence>
<comment type="similarity">
    <text evidence="4">Belongs to the glycosyltransferase 104 family.</text>
</comment>
<evidence type="ECO:0000256" key="7">
    <source>
        <dbReference type="ARBA" id="ARBA00048472"/>
    </source>
</evidence>
<name>A0A9D2RK24_9BURK</name>
<gene>
    <name evidence="8" type="primary">earP</name>
    <name evidence="8" type="ORF">H9906_07295</name>
</gene>
<comment type="caution">
    <text evidence="8">The sequence shown here is derived from an EMBL/GenBank/DDBJ whole genome shotgun (WGS) entry which is preliminary data.</text>
</comment>
<evidence type="ECO:0000256" key="1">
    <source>
        <dbReference type="ARBA" id="ARBA00022676"/>
    </source>
</evidence>
<comment type="function">
    <text evidence="3">Protein-arginine rhamnosyltransferase that catalyzes the transfer of a single rhamnose to elongation factor P (EF-P) on 'Lys-32', a modification required for EF-P-dependent rescue of polyproline stalled ribosomes.</text>
</comment>
<sequence length="373" mass="42537">MTLRIDIFCRVIDNYGDIGVCWRLAQQLAVHQSVAEVRLWVDDLVSFQRIAPAVNAKTPTQLLNHVDVHHWSGNEAAFFPTPADVVIEAFACELPAAYRQQLSGQELWLNLEYLSAEGWVEGFHLQASPQPESQHKYFYFPGFTPNTGGLLRESQLLAQREAWLKSTAAQHTLLQKLGLAPQQITDILQHRLRLVVFFQYESAPLAALLQALSQQAQPSLVLSPRASDVALARSLNLASVKVQQFGFLPQAEFDQLLWTSQLNFVRGEDSLIRALWAAQPMIWQPYPQSEDSHLVKLEALLQRSSLPPLFQQTMLNWSTGYRSDLVQQLSECLSMENWDKWRAEALQWQATLAQQTDLVTQLLRFSQQHVRQR</sequence>
<dbReference type="GO" id="GO:0106361">
    <property type="term" value="F:protein-arginine rhamnosyltransferase activity"/>
    <property type="evidence" value="ECO:0007669"/>
    <property type="project" value="InterPro"/>
</dbReference>
<evidence type="ECO:0000256" key="5">
    <source>
        <dbReference type="ARBA" id="ARBA00024416"/>
    </source>
</evidence>
<evidence type="ECO:0000313" key="8">
    <source>
        <dbReference type="EMBL" id="HJD44816.1"/>
    </source>
</evidence>
<reference evidence="8" key="1">
    <citation type="journal article" date="2021" name="PeerJ">
        <title>Extensive microbial diversity within the chicken gut microbiome revealed by metagenomics and culture.</title>
        <authorList>
            <person name="Gilroy R."/>
            <person name="Ravi A."/>
            <person name="Getino M."/>
            <person name="Pursley I."/>
            <person name="Horton D.L."/>
            <person name="Alikhan N.F."/>
            <person name="Baker D."/>
            <person name="Gharbi K."/>
            <person name="Hall N."/>
            <person name="Watson M."/>
            <person name="Adriaenssens E.M."/>
            <person name="Foster-Nyarko E."/>
            <person name="Jarju S."/>
            <person name="Secka A."/>
            <person name="Antonio M."/>
            <person name="Oren A."/>
            <person name="Chaudhuri R.R."/>
            <person name="La Ragione R."/>
            <person name="Hildebrand F."/>
            <person name="Pallen M.J."/>
        </authorList>
    </citation>
    <scope>NUCLEOTIDE SEQUENCE</scope>
    <source>
        <strain evidence="8">9264</strain>
    </source>
</reference>
<dbReference type="Proteomes" id="UP000823889">
    <property type="component" value="Unassembled WGS sequence"/>
</dbReference>
<reference evidence="8" key="2">
    <citation type="submission" date="2021-04" db="EMBL/GenBank/DDBJ databases">
        <authorList>
            <person name="Gilroy R."/>
        </authorList>
    </citation>
    <scope>NUCLEOTIDE SEQUENCE</scope>
    <source>
        <strain evidence="8">9264</strain>
    </source>
</reference>
<dbReference type="InterPro" id="IPR016633">
    <property type="entry name" value="EarP"/>
</dbReference>
<keyword evidence="1" id="KW-0328">Glycosyltransferase</keyword>
<keyword evidence="8" id="KW-0648">Protein biosynthesis</keyword>
<dbReference type="GO" id="GO:0003746">
    <property type="term" value="F:translation elongation factor activity"/>
    <property type="evidence" value="ECO:0007669"/>
    <property type="project" value="UniProtKB-KW"/>
</dbReference>
<keyword evidence="8" id="KW-0251">Elongation factor</keyword>
<evidence type="ECO:0000313" key="9">
    <source>
        <dbReference type="Proteomes" id="UP000823889"/>
    </source>
</evidence>
<keyword evidence="2" id="KW-0808">Transferase</keyword>
<evidence type="ECO:0000256" key="4">
    <source>
        <dbReference type="ARBA" id="ARBA00024346"/>
    </source>
</evidence>
<accession>A0A9D2RK24</accession>
<dbReference type="PIRSF" id="PIRSF015557">
    <property type="entry name" value="UCP015557"/>
    <property type="match status" value="1"/>
</dbReference>
<comment type="catalytic activity">
    <reaction evidence="7">
        <text>dTDP-beta-L-rhamnose + L-arginyl-[protein] = N(omega)-(alpha-L-rhamnosyl)-L-arginyl-[protein] + dTDP + H(+)</text>
        <dbReference type="Rhea" id="RHEA:66692"/>
        <dbReference type="Rhea" id="RHEA-COMP:10532"/>
        <dbReference type="Rhea" id="RHEA-COMP:17096"/>
        <dbReference type="ChEBI" id="CHEBI:15378"/>
        <dbReference type="ChEBI" id="CHEBI:29965"/>
        <dbReference type="ChEBI" id="CHEBI:57510"/>
        <dbReference type="ChEBI" id="CHEBI:58369"/>
        <dbReference type="ChEBI" id="CHEBI:167445"/>
    </reaction>
    <physiologicalReaction direction="left-to-right" evidence="7">
        <dbReference type="Rhea" id="RHEA:66693"/>
    </physiologicalReaction>
</comment>
<proteinExistence type="inferred from homology"/>
<evidence type="ECO:0000256" key="2">
    <source>
        <dbReference type="ARBA" id="ARBA00022679"/>
    </source>
</evidence>
<dbReference type="EMBL" id="DWUQ01000152">
    <property type="protein sequence ID" value="HJD44816.1"/>
    <property type="molecule type" value="Genomic_DNA"/>
</dbReference>